<dbReference type="PANTHER" id="PTHR30009:SF4">
    <property type="entry name" value="PTS SYSTEM N-ACETYLGLUCOSAMINE-SPECIFIC EIICBA COMPONENT"/>
    <property type="match status" value="1"/>
</dbReference>
<comment type="caution">
    <text evidence="7">The sequence shown here is derived from an EMBL/GenBank/DDBJ whole genome shotgun (WGS) entry which is preliminary data.</text>
</comment>
<dbReference type="Gene3D" id="3.30.1360.60">
    <property type="entry name" value="Glucose permease domain IIB"/>
    <property type="match status" value="1"/>
</dbReference>
<keyword evidence="4" id="KW-0598">Phosphotransferase system</keyword>
<evidence type="ECO:0000256" key="3">
    <source>
        <dbReference type="ARBA" id="ARBA00022679"/>
    </source>
</evidence>
<dbReference type="PANTHER" id="PTHR30009">
    <property type="entry name" value="CYTOCHROME C-TYPE SYNTHESIS PROTEIN AND PTS TRANSMEMBRANE COMPONENT"/>
    <property type="match status" value="1"/>
</dbReference>
<dbReference type="PROSITE" id="PS51098">
    <property type="entry name" value="PTS_EIIB_TYPE_1"/>
    <property type="match status" value="1"/>
</dbReference>
<dbReference type="InterPro" id="IPR001996">
    <property type="entry name" value="PTS_IIB_1"/>
</dbReference>
<keyword evidence="8" id="KW-1185">Reference proteome</keyword>
<sequence>MKKETKVKLFYIGTLGIGYFYAKRKAKKLAQTKNMEIKGTTSIDFKMEHLVHALGGKDNVVSVTSTISNVKVKLHDLQLVKIQELKGLGAKGTLKNCDSVTILFGDHSQTIAHELNRYLNLK</sequence>
<evidence type="ECO:0000256" key="5">
    <source>
        <dbReference type="PROSITE-ProRule" id="PRU00421"/>
    </source>
</evidence>
<organism evidence="7 8">
    <name type="scientific">Ureaplasma ceti</name>
    <dbReference type="NCBI Taxonomy" id="3119530"/>
    <lineage>
        <taxon>Bacteria</taxon>
        <taxon>Bacillati</taxon>
        <taxon>Mycoplasmatota</taxon>
        <taxon>Mycoplasmoidales</taxon>
        <taxon>Mycoplasmoidaceae</taxon>
        <taxon>Ureaplasma</taxon>
    </lineage>
</organism>
<evidence type="ECO:0000259" key="6">
    <source>
        <dbReference type="PROSITE" id="PS51098"/>
    </source>
</evidence>
<dbReference type="Proteomes" id="UP001449582">
    <property type="component" value="Unassembled WGS sequence"/>
</dbReference>
<comment type="caution">
    <text evidence="5">Lacks conserved residue(s) required for the propagation of feature annotation.</text>
</comment>
<dbReference type="InterPro" id="IPR050429">
    <property type="entry name" value="PTS_Glucose_EIICBA"/>
</dbReference>
<evidence type="ECO:0000313" key="8">
    <source>
        <dbReference type="Proteomes" id="UP001449582"/>
    </source>
</evidence>
<dbReference type="InterPro" id="IPR036878">
    <property type="entry name" value="Glu_permease_IIB"/>
</dbReference>
<protein>
    <recommendedName>
        <fullName evidence="6">PTS EIIB type-1 domain-containing protein</fullName>
    </recommendedName>
</protein>
<dbReference type="SUPFAM" id="SSF55604">
    <property type="entry name" value="Glucose permease domain IIB"/>
    <property type="match status" value="1"/>
</dbReference>
<keyword evidence="2" id="KW-0762">Sugar transport</keyword>
<reference evidence="7" key="1">
    <citation type="submission" date="2024-02" db="EMBL/GenBank/DDBJ databases">
        <title>Draft genome sequence of new strains in genus Ureaplasma.</title>
        <authorList>
            <person name="Nakajima Y."/>
            <person name="Segawa T."/>
        </authorList>
    </citation>
    <scope>NUCLEOTIDE SEQUENCE [LARGE SCALE GENOMIC DNA]</scope>
    <source>
        <strain evidence="7">OM1</strain>
    </source>
</reference>
<dbReference type="EMBL" id="BAABQM010000003">
    <property type="protein sequence ID" value="GAA5414791.1"/>
    <property type="molecule type" value="Genomic_DNA"/>
</dbReference>
<evidence type="ECO:0000256" key="1">
    <source>
        <dbReference type="ARBA" id="ARBA00022448"/>
    </source>
</evidence>
<feature type="domain" description="PTS EIIB type-1" evidence="6">
    <location>
        <begin position="44"/>
        <end position="122"/>
    </location>
</feature>
<keyword evidence="3" id="KW-0808">Transferase</keyword>
<dbReference type="RefSeq" id="WP_353289951.1">
    <property type="nucleotide sequence ID" value="NZ_BAABQM010000003.1"/>
</dbReference>
<evidence type="ECO:0000256" key="4">
    <source>
        <dbReference type="ARBA" id="ARBA00022683"/>
    </source>
</evidence>
<name>A0ABP9UAB4_9BACT</name>
<accession>A0ABP9UAB4</accession>
<gene>
    <name evidence="7" type="ORF">UREOM_5020</name>
</gene>
<keyword evidence="1" id="KW-0813">Transport</keyword>
<evidence type="ECO:0000313" key="7">
    <source>
        <dbReference type="EMBL" id="GAA5414791.1"/>
    </source>
</evidence>
<proteinExistence type="predicted"/>
<evidence type="ECO:0000256" key="2">
    <source>
        <dbReference type="ARBA" id="ARBA00022597"/>
    </source>
</evidence>